<feature type="region of interest" description="Disordered" evidence="4">
    <location>
        <begin position="368"/>
        <end position="425"/>
    </location>
</feature>
<protein>
    <recommendedName>
        <fullName evidence="5">TRAFD1/XAF1 zinc finger domain-containing protein</fullName>
    </recommendedName>
</protein>
<evidence type="ECO:0000256" key="1">
    <source>
        <dbReference type="ARBA" id="ARBA00022723"/>
    </source>
</evidence>
<evidence type="ECO:0000313" key="7">
    <source>
        <dbReference type="Proteomes" id="UP000749559"/>
    </source>
</evidence>
<accession>A0A8J1UWR9</accession>
<evidence type="ECO:0000256" key="3">
    <source>
        <dbReference type="ARBA" id="ARBA00022833"/>
    </source>
</evidence>
<keyword evidence="7" id="KW-1185">Reference proteome</keyword>
<dbReference type="InterPro" id="IPR013083">
    <property type="entry name" value="Znf_RING/FYVE/PHD"/>
</dbReference>
<evidence type="ECO:0000256" key="2">
    <source>
        <dbReference type="ARBA" id="ARBA00022771"/>
    </source>
</evidence>
<reference evidence="6" key="1">
    <citation type="submission" date="2022-03" db="EMBL/GenBank/DDBJ databases">
        <authorList>
            <person name="Martin C."/>
        </authorList>
    </citation>
    <scope>NUCLEOTIDE SEQUENCE</scope>
</reference>
<proteinExistence type="predicted"/>
<feature type="compositionally biased region" description="Basic and acidic residues" evidence="4">
    <location>
        <begin position="707"/>
        <end position="721"/>
    </location>
</feature>
<feature type="compositionally biased region" description="Polar residues" evidence="4">
    <location>
        <begin position="189"/>
        <end position="251"/>
    </location>
</feature>
<gene>
    <name evidence="6" type="ORF">OFUS_LOCUS24267</name>
</gene>
<feature type="compositionally biased region" description="Polar residues" evidence="4">
    <location>
        <begin position="606"/>
        <end position="616"/>
    </location>
</feature>
<dbReference type="GO" id="GO:0005739">
    <property type="term" value="C:mitochondrion"/>
    <property type="evidence" value="ECO:0007669"/>
    <property type="project" value="TreeGrafter"/>
</dbReference>
<dbReference type="OrthoDB" id="193703at2759"/>
<dbReference type="Pfam" id="PF21366">
    <property type="entry name" value="TRAFD1-XIAF1_ZnF"/>
    <property type="match status" value="1"/>
</dbReference>
<evidence type="ECO:0000313" key="6">
    <source>
        <dbReference type="EMBL" id="CAH1800375.1"/>
    </source>
</evidence>
<dbReference type="GO" id="GO:0008270">
    <property type="term" value="F:zinc ion binding"/>
    <property type="evidence" value="ECO:0007669"/>
    <property type="project" value="UniProtKB-KW"/>
</dbReference>
<feature type="compositionally biased region" description="Basic residues" evidence="4">
    <location>
        <begin position="773"/>
        <end position="784"/>
    </location>
</feature>
<dbReference type="InterPro" id="IPR051986">
    <property type="entry name" value="Innate_Immune_Apopt_Reg"/>
</dbReference>
<feature type="domain" description="TRAFD1/XAF1 zinc finger" evidence="5">
    <location>
        <begin position="96"/>
        <end position="127"/>
    </location>
</feature>
<dbReference type="InterPro" id="IPR049439">
    <property type="entry name" value="TRAFD1-XIAF1_Znf"/>
</dbReference>
<feature type="region of interest" description="Disordered" evidence="4">
    <location>
        <begin position="658"/>
        <end position="682"/>
    </location>
</feature>
<dbReference type="PANTHER" id="PTHR16295">
    <property type="entry name" value="TRAF-TYPE ZINC FINGER PROTEIN-RELATED"/>
    <property type="match status" value="1"/>
</dbReference>
<keyword evidence="1" id="KW-0479">Metal-binding</keyword>
<feature type="compositionally biased region" description="Polar residues" evidence="4">
    <location>
        <begin position="291"/>
        <end position="303"/>
    </location>
</feature>
<feature type="compositionally biased region" description="Low complexity" evidence="4">
    <location>
        <begin position="405"/>
        <end position="416"/>
    </location>
</feature>
<keyword evidence="2" id="KW-0863">Zinc-finger</keyword>
<evidence type="ECO:0000259" key="5">
    <source>
        <dbReference type="Pfam" id="PF21366"/>
    </source>
</evidence>
<name>A0A8J1UWR9_OWEFU</name>
<feature type="region of interest" description="Disordered" evidence="4">
    <location>
        <begin position="700"/>
        <end position="784"/>
    </location>
</feature>
<feature type="compositionally biased region" description="Polar residues" evidence="4">
    <location>
        <begin position="526"/>
        <end position="548"/>
    </location>
</feature>
<feature type="region of interest" description="Disordered" evidence="4">
    <location>
        <begin position="187"/>
        <end position="314"/>
    </location>
</feature>
<keyword evidence="3" id="KW-0862">Zinc</keyword>
<dbReference type="EMBL" id="CAIIXF020000012">
    <property type="protein sequence ID" value="CAH1800375.1"/>
    <property type="molecule type" value="Genomic_DNA"/>
</dbReference>
<organism evidence="6 7">
    <name type="scientific">Owenia fusiformis</name>
    <name type="common">Polychaete worm</name>
    <dbReference type="NCBI Taxonomy" id="6347"/>
    <lineage>
        <taxon>Eukaryota</taxon>
        <taxon>Metazoa</taxon>
        <taxon>Spiralia</taxon>
        <taxon>Lophotrochozoa</taxon>
        <taxon>Annelida</taxon>
        <taxon>Polychaeta</taxon>
        <taxon>Sedentaria</taxon>
        <taxon>Canalipalpata</taxon>
        <taxon>Sabellida</taxon>
        <taxon>Oweniida</taxon>
        <taxon>Oweniidae</taxon>
        <taxon>Owenia</taxon>
    </lineage>
</organism>
<feature type="compositionally biased region" description="Low complexity" evidence="4">
    <location>
        <begin position="490"/>
        <end position="501"/>
    </location>
</feature>
<sequence>MSEQEMKYCSNCKRDIAMVNYTMHELHCRRNIVLCEHCKEPVPRTEMEEHFEEEHAKVNCELCKKPIEKSKLEEHKDVCPKRLAKCPFCELEQPHSELKEHEDFCGTRTEFCANCSQYIMVKHLNQHEDSNCAFPEPKNQPSSQNSRHEPDIIALDDTFSPFAMEEFGRLTDMHNLVNPKTHGAYGGANVNSNTGINANRSKRTNGNTVPQNRPNRSNMPRSSAITSHSLPRNRGTNQTLPHNRSTNQNELPRSRDAAGVDLPRNRQAQGINSSSNSTNRTKKVLNKGSGAASNPRTTSSNIPDTGGGSSGLGNDLDRLLAMHLAHDLTPDDLDDPDLDERSNNEECLPCEFCGKPFPFDSLIQHQTGCGPSELHTPSPDSNISTPIPDRASTPPNAIHSNPDANNSPSRRNTSPRTNPPPNMVDNLAYLTAHEWFSSTSTNIPPEFTTESDIMLPCEFCDQLLPEDFLVQHQAVCAANRAATPDITNLPSRSQPRSSVRPTARSQQHQATAAVNSIAMKSKRHQSGPSFTFLNDTSNSVVPSGGTSYHRTEHTNGQTKPKDKNKFSERNIDGSIVDKTYKMMGSTHSTHRDSRSNHQIKPKSKNRSLSSGKQSETNESRSGSAARTRRTLDRLLEDPTYTTADLLAHMDSYVESVDSNAAMGSKKDASGATGGSVRSKKNESAELDRLFGDLALDGYNDLATRRPSHNDGQRSRKPKSDTPELGAVGYQASFAGASPNSHKPRKNRAFHQRDIGDALEDSVLRPAQSSAGNRVKKKPGSKTRK</sequence>
<comment type="caution">
    <text evidence="6">The sequence shown here is derived from an EMBL/GenBank/DDBJ whole genome shotgun (WGS) entry which is preliminary data.</text>
</comment>
<feature type="region of interest" description="Disordered" evidence="4">
    <location>
        <begin position="485"/>
        <end position="635"/>
    </location>
</feature>
<dbReference type="PANTHER" id="PTHR16295:SF10">
    <property type="entry name" value="EXPRESSED PROTEIN"/>
    <property type="match status" value="1"/>
</dbReference>
<dbReference type="Gene3D" id="3.30.40.10">
    <property type="entry name" value="Zinc/RING finger domain, C3HC4 (zinc finger)"/>
    <property type="match status" value="2"/>
</dbReference>
<feature type="compositionally biased region" description="Polar residues" evidence="4">
    <location>
        <begin position="503"/>
        <end position="514"/>
    </location>
</feature>
<dbReference type="AlphaFoldDB" id="A0A8J1UWR9"/>
<evidence type="ECO:0000256" key="4">
    <source>
        <dbReference type="SAM" id="MobiDB-lite"/>
    </source>
</evidence>
<feature type="compositionally biased region" description="Polar residues" evidence="4">
    <location>
        <begin position="393"/>
        <end position="404"/>
    </location>
</feature>
<dbReference type="Proteomes" id="UP000749559">
    <property type="component" value="Unassembled WGS sequence"/>
</dbReference>
<feature type="compositionally biased region" description="Basic and acidic residues" evidence="4">
    <location>
        <begin position="549"/>
        <end position="571"/>
    </location>
</feature>